<dbReference type="Pfam" id="PF00756">
    <property type="entry name" value="Esterase"/>
    <property type="match status" value="1"/>
</dbReference>
<dbReference type="HOGENOM" id="CLU_039834_1_2_10"/>
<dbReference type="PATRIC" id="fig|1347342.6.peg.3052"/>
<dbReference type="InterPro" id="IPR029058">
    <property type="entry name" value="AB_hydrolase_fold"/>
</dbReference>
<dbReference type="AlphaFoldDB" id="T2KPS7"/>
<dbReference type="PANTHER" id="PTHR48098">
    <property type="entry name" value="ENTEROCHELIN ESTERASE-RELATED"/>
    <property type="match status" value="1"/>
</dbReference>
<reference evidence="1 2" key="1">
    <citation type="journal article" date="2013" name="Appl. Environ. Microbiol.">
        <title>The genome of the alga-associated marine flavobacterium Formosa agariphila KMM 3901T reveals a broad potential for degradation of algal polysaccharides.</title>
        <authorList>
            <person name="Mann A.J."/>
            <person name="Hahnke R.L."/>
            <person name="Huang S."/>
            <person name="Werner J."/>
            <person name="Xing P."/>
            <person name="Barbeyron T."/>
            <person name="Huettel B."/>
            <person name="Stueber K."/>
            <person name="Reinhardt R."/>
            <person name="Harder J."/>
            <person name="Gloeckner F.O."/>
            <person name="Amann R.I."/>
            <person name="Teeling H."/>
        </authorList>
    </citation>
    <scope>NUCLEOTIDE SEQUENCE [LARGE SCALE GENOMIC DNA]</scope>
    <source>
        <strain evidence="2">DSM 15362 / KCTC 12365 / LMG 23005 / KMM 3901</strain>
    </source>
</reference>
<dbReference type="PANTHER" id="PTHR48098:SF6">
    <property type="entry name" value="FERRI-BACILLIBACTIN ESTERASE BESA"/>
    <property type="match status" value="1"/>
</dbReference>
<dbReference type="Gene3D" id="3.40.50.1820">
    <property type="entry name" value="alpha/beta hydrolase"/>
    <property type="match status" value="1"/>
</dbReference>
<dbReference type="OrthoDB" id="9784036at2"/>
<dbReference type="InterPro" id="IPR050583">
    <property type="entry name" value="Mycobacterial_A85_antigen"/>
</dbReference>
<evidence type="ECO:0000313" key="1">
    <source>
        <dbReference type="EMBL" id="CDF80745.1"/>
    </source>
</evidence>
<dbReference type="STRING" id="1347342.BN863_30330"/>
<organism evidence="1 2">
    <name type="scientific">Formosa agariphila (strain DSM 15362 / KCTC 12365 / LMG 23005 / KMM 3901 / M-2Alg 35-1)</name>
    <dbReference type="NCBI Taxonomy" id="1347342"/>
    <lineage>
        <taxon>Bacteria</taxon>
        <taxon>Pseudomonadati</taxon>
        <taxon>Bacteroidota</taxon>
        <taxon>Flavobacteriia</taxon>
        <taxon>Flavobacteriales</taxon>
        <taxon>Flavobacteriaceae</taxon>
        <taxon>Formosa</taxon>
    </lineage>
</organism>
<protein>
    <submittedName>
        <fullName evidence="1">Putative carbohydrate esterase (CE1)</fullName>
    </submittedName>
</protein>
<keyword evidence="2" id="KW-1185">Reference proteome</keyword>
<proteinExistence type="predicted"/>
<dbReference type="SUPFAM" id="SSF53474">
    <property type="entry name" value="alpha/beta-Hydrolases"/>
    <property type="match status" value="1"/>
</dbReference>
<dbReference type="EMBL" id="HG315671">
    <property type="protein sequence ID" value="CDF80745.1"/>
    <property type="molecule type" value="Genomic_DNA"/>
</dbReference>
<dbReference type="InterPro" id="IPR000801">
    <property type="entry name" value="Esterase-like"/>
</dbReference>
<name>T2KPS7_FORAG</name>
<accession>T2KPS7</accession>
<sequence length="304" mass="34791">MVLCCVLATNAQSQIETVELSNAEISSGKILRISKFPSKYITPRTVDIWLPKGYSKSKKYAVLYMHDGQMLFDASATWNHQEWMVDEVASELMNSHKTKDFIVVGIHNISETRYADLFPQNTIDYLSTEDKSAFLTHAKTDKPDLIFKGNDYLKYLVEEIKPYIDSRFSTLKDKNNSVVAGSSMGGLMSWYAICEYPEIFGGAICMSTHWPGADPELNGPFPVAFLKYIKAHMPNPESHKIYFDFGTKTLDKYYQKYEDDVNELFKSAGYTTTNFRNEKFEGADHSEASWQTRLHIPFTFLMSK</sequence>
<gene>
    <name evidence="1" type="ORF">BN863_30330</name>
</gene>
<dbReference type="eggNOG" id="COG2382">
    <property type="taxonomic scope" value="Bacteria"/>
</dbReference>
<dbReference type="Proteomes" id="UP000016160">
    <property type="component" value="Chromosome"/>
</dbReference>
<evidence type="ECO:0000313" key="2">
    <source>
        <dbReference type="Proteomes" id="UP000016160"/>
    </source>
</evidence>